<protein>
    <submittedName>
        <fullName evidence="2">Uncharacterized protein</fullName>
    </submittedName>
</protein>
<dbReference type="EMBL" id="CAVNYO010000444">
    <property type="protein sequence ID" value="CAK5281107.1"/>
    <property type="molecule type" value="Genomic_DNA"/>
</dbReference>
<accession>A0AAD2HSE6</accession>
<evidence type="ECO:0000256" key="1">
    <source>
        <dbReference type="SAM" id="Phobius"/>
    </source>
</evidence>
<proteinExistence type="predicted"/>
<keyword evidence="1" id="KW-0472">Membrane</keyword>
<dbReference type="Proteomes" id="UP001295794">
    <property type="component" value="Unassembled WGS sequence"/>
</dbReference>
<keyword evidence="1" id="KW-1133">Transmembrane helix</keyword>
<sequence length="400" mass="45515">MADDANDILYSHSTRSWRRSRWWHWHPQKWWIFAVGILGALTFTFLALGGPERAVPTLQATPKQIHDVTLESCSSIAKPAFAPRRVYLHAGGLRGEGIGSVLHHFKQSIVFSRLLDAEFVLASNVDSDNRYFTSKIYNGPILDPQKYAFDARNSCRIRDFIPDSERDRFTRGVCDHQPWALERARKLQHSMSRCTSVVDFNEAEITQDLNGCIMDWVKDRFHPASKFPYDPLPPFHPPKRPIRVGIHIRWGDTAKQEDLTPSALLEHKFYGSFSLRKMLSTLRDIRKLAGKSGIKLTVAMENADKRVLDLLEEKDYVLLDSRAEDDLDDMRKLSENDILLLGESSWGVLVHLIAPPGLTLVDGGAAQKFSNTTGLGRDVIYMKDYTPEKLRAALFPVQKD</sequence>
<reference evidence="2" key="1">
    <citation type="submission" date="2023-11" db="EMBL/GenBank/DDBJ databases">
        <authorList>
            <person name="De Vega J J."/>
            <person name="De Vega J J."/>
        </authorList>
    </citation>
    <scope>NUCLEOTIDE SEQUENCE</scope>
</reference>
<keyword evidence="3" id="KW-1185">Reference proteome</keyword>
<keyword evidence="1" id="KW-0812">Transmembrane</keyword>
<name>A0AAD2HSE6_9AGAR</name>
<organism evidence="2 3">
    <name type="scientific">Mycena citricolor</name>
    <dbReference type="NCBI Taxonomy" id="2018698"/>
    <lineage>
        <taxon>Eukaryota</taxon>
        <taxon>Fungi</taxon>
        <taxon>Dikarya</taxon>
        <taxon>Basidiomycota</taxon>
        <taxon>Agaricomycotina</taxon>
        <taxon>Agaricomycetes</taxon>
        <taxon>Agaricomycetidae</taxon>
        <taxon>Agaricales</taxon>
        <taxon>Marasmiineae</taxon>
        <taxon>Mycenaceae</taxon>
        <taxon>Mycena</taxon>
    </lineage>
</organism>
<evidence type="ECO:0000313" key="2">
    <source>
        <dbReference type="EMBL" id="CAK5281107.1"/>
    </source>
</evidence>
<dbReference type="AlphaFoldDB" id="A0AAD2HSE6"/>
<evidence type="ECO:0000313" key="3">
    <source>
        <dbReference type="Proteomes" id="UP001295794"/>
    </source>
</evidence>
<gene>
    <name evidence="2" type="ORF">MYCIT1_LOCUS31993</name>
</gene>
<feature type="transmembrane region" description="Helical" evidence="1">
    <location>
        <begin position="30"/>
        <end position="49"/>
    </location>
</feature>
<comment type="caution">
    <text evidence="2">The sequence shown here is derived from an EMBL/GenBank/DDBJ whole genome shotgun (WGS) entry which is preliminary data.</text>
</comment>